<protein>
    <submittedName>
        <fullName evidence="1">Uncharacterized protein</fullName>
    </submittedName>
</protein>
<accession>A0A5A7MNN0</accession>
<gene>
    <name evidence="1" type="ORF">JCM17844_03900</name>
</gene>
<proteinExistence type="predicted"/>
<comment type="caution">
    <text evidence="1">The sequence shown here is derived from an EMBL/GenBank/DDBJ whole genome shotgun (WGS) entry which is preliminary data.</text>
</comment>
<organism evidence="1 2">
    <name type="scientific">Iodidimonas gelatinilytica</name>
    <dbReference type="NCBI Taxonomy" id="1236966"/>
    <lineage>
        <taxon>Bacteria</taxon>
        <taxon>Pseudomonadati</taxon>
        <taxon>Pseudomonadota</taxon>
        <taxon>Alphaproteobacteria</taxon>
        <taxon>Iodidimonadales</taxon>
        <taxon>Iodidimonadaceae</taxon>
        <taxon>Iodidimonas</taxon>
    </lineage>
</organism>
<evidence type="ECO:0000313" key="2">
    <source>
        <dbReference type="Proteomes" id="UP000322084"/>
    </source>
</evidence>
<dbReference type="EMBL" id="BKCL01000001">
    <property type="protein sequence ID" value="GEQ96753.1"/>
    <property type="molecule type" value="Genomic_DNA"/>
</dbReference>
<reference evidence="1 2" key="1">
    <citation type="submission" date="2019-09" db="EMBL/GenBank/DDBJ databases">
        <title>NBRP : Genome information of microbial organism related human and environment.</title>
        <authorList>
            <person name="Hattori M."/>
            <person name="Oshima K."/>
            <person name="Inaba H."/>
            <person name="Suda W."/>
            <person name="Sakamoto M."/>
            <person name="Iino T."/>
            <person name="Kitahara M."/>
            <person name="Oshida Y."/>
            <person name="Iida T."/>
            <person name="Kudo T."/>
            <person name="Itoh T."/>
            <person name="Ohkuma M."/>
        </authorList>
    </citation>
    <scope>NUCLEOTIDE SEQUENCE [LARGE SCALE GENOMIC DNA]</scope>
    <source>
        <strain evidence="1 2">Hi-2</strain>
    </source>
</reference>
<evidence type="ECO:0000313" key="1">
    <source>
        <dbReference type="EMBL" id="GEQ96753.1"/>
    </source>
</evidence>
<sequence>MQGVQALAAAYNNGLYDLPCCMKIRSLVSLTDHMDPASVLLAKGFERSMVPWCNN</sequence>
<name>A0A5A7MNN0_9PROT</name>
<dbReference type="AlphaFoldDB" id="A0A5A7MNN0"/>
<dbReference type="Proteomes" id="UP000322084">
    <property type="component" value="Unassembled WGS sequence"/>
</dbReference>